<sequence>MLLTSKSKYKEKANEVHTFDKAPTPLSLPGQLNVNLTRVEKAKTWVTKVRANPNLIPKAPRVGT</sequence>
<keyword evidence="2" id="KW-1185">Reference proteome</keyword>
<dbReference type="Gramene" id="ERM97969">
    <property type="protein sequence ID" value="ERM97969"/>
    <property type="gene ID" value="AMTR_s00117p00100370"/>
</dbReference>
<dbReference type="Proteomes" id="UP000017836">
    <property type="component" value="Unassembled WGS sequence"/>
</dbReference>
<evidence type="ECO:0000313" key="2">
    <source>
        <dbReference type="Proteomes" id="UP000017836"/>
    </source>
</evidence>
<accession>W1NTN9</accession>
<organism evidence="1 2">
    <name type="scientific">Amborella trichopoda</name>
    <dbReference type="NCBI Taxonomy" id="13333"/>
    <lineage>
        <taxon>Eukaryota</taxon>
        <taxon>Viridiplantae</taxon>
        <taxon>Streptophyta</taxon>
        <taxon>Embryophyta</taxon>
        <taxon>Tracheophyta</taxon>
        <taxon>Spermatophyta</taxon>
        <taxon>Magnoliopsida</taxon>
        <taxon>Amborellales</taxon>
        <taxon>Amborellaceae</taxon>
        <taxon>Amborella</taxon>
    </lineage>
</organism>
<dbReference type="AlphaFoldDB" id="W1NTN9"/>
<dbReference type="HOGENOM" id="CLU_2870605_0_0_1"/>
<gene>
    <name evidence="1" type="ORF">AMTR_s00117p00100370</name>
</gene>
<protein>
    <submittedName>
        <fullName evidence="1">Uncharacterized protein</fullName>
    </submittedName>
</protein>
<name>W1NTN9_AMBTC</name>
<reference evidence="2" key="1">
    <citation type="journal article" date="2013" name="Science">
        <title>The Amborella genome and the evolution of flowering plants.</title>
        <authorList>
            <consortium name="Amborella Genome Project"/>
        </authorList>
    </citation>
    <scope>NUCLEOTIDE SEQUENCE [LARGE SCALE GENOMIC DNA]</scope>
</reference>
<evidence type="ECO:0000313" key="1">
    <source>
        <dbReference type="EMBL" id="ERM97969.1"/>
    </source>
</evidence>
<dbReference type="EMBL" id="KI395608">
    <property type="protein sequence ID" value="ERM97969.1"/>
    <property type="molecule type" value="Genomic_DNA"/>
</dbReference>
<proteinExistence type="predicted"/>